<evidence type="ECO:0000259" key="8">
    <source>
        <dbReference type="PROSITE" id="PS50850"/>
    </source>
</evidence>
<comment type="subcellular location">
    <subcellularLocation>
        <location evidence="1">Membrane</location>
        <topology evidence="1">Multi-pass membrane protein</topology>
    </subcellularLocation>
</comment>
<dbReference type="SUPFAM" id="SSF103473">
    <property type="entry name" value="MFS general substrate transporter"/>
    <property type="match status" value="1"/>
</dbReference>
<dbReference type="InterPro" id="IPR050360">
    <property type="entry name" value="MFS_Sugar_Transporters"/>
</dbReference>
<dbReference type="GeneID" id="34588950"/>
<dbReference type="GO" id="GO:0016020">
    <property type="term" value="C:membrane"/>
    <property type="evidence" value="ECO:0007669"/>
    <property type="project" value="UniProtKB-SubCell"/>
</dbReference>
<sequence>MNSYPILCIIFVTFGSFFYGYDSGCTTSIFGYPSFLEYFDLDVNKIGGFGSAYYGGSVIGSVVNFWLPDKYGRIFTVQASCVICILGVSMQTGAQGFATLLVGRIIGGIACGMVFSVCPSFASEISSPNIRGRIAAIYSVNCQVAYALTEWMGLGFSYLSGNVSWRVLLGLQLVPAVLMLAGSFWMPESPRWLILKGRQEEALKVLHRMHRSVNGDEDFYLKEFHQIRAQLELEGKQSMGMAAIFKDRRLWRRASMPIIFYAFVMFTGVIPLQNYQVFVYGSLGIGNKVSLVLTGVWGTTACISNSIGLFFMDKIRRRTAFFTSMSIITTGSLLLVAFWATYEKTNSTDKVFGRLSIFSMFMFEVGFTLFLNTFGFLYFPEILPLKIRATGVSAGLGAFNAITIMLVQVTPLALEAISWKFFMIFVIMDAVFITYFYFLFPETSGKTLEEIAGVFGDTVAETIEDAGQHLDELQDIVTKEAPEAAEHGMVKTANARHVENAVEIGREK</sequence>
<dbReference type="InterPro" id="IPR005828">
    <property type="entry name" value="MFS_sugar_transport-like"/>
</dbReference>
<dbReference type="InterPro" id="IPR003663">
    <property type="entry name" value="Sugar/inositol_transpt"/>
</dbReference>
<dbReference type="AlphaFoldDB" id="A0A178CZN4"/>
<feature type="transmembrane region" description="Helical" evidence="7">
    <location>
        <begin position="319"/>
        <end position="340"/>
    </location>
</feature>
<reference evidence="9 10" key="1">
    <citation type="submission" date="2016-03" db="EMBL/GenBank/DDBJ databases">
        <title>The draft genome sequence of Fonsecaea nubica causative agent of cutaneous subcutaneous infection in human host.</title>
        <authorList>
            <person name="Costa F."/>
            <person name="Sybren D.H."/>
            <person name="Raittz R.T."/>
            <person name="Weiss V.A."/>
            <person name="Leao A.C."/>
            <person name="Gomes R."/>
            <person name="De Souza E.M."/>
            <person name="Pedrosa F.O."/>
            <person name="Steffens M.B."/>
            <person name="Bombassaro A."/>
            <person name="Tadra-Sfeir M.Z."/>
            <person name="Moreno L.F."/>
            <person name="Najafzadeh M.J."/>
            <person name="Felipe M.S."/>
            <person name="Teixeira M."/>
            <person name="Sun J."/>
            <person name="Xi L."/>
            <person name="Castro M.A."/>
            <person name="Vicente V.A."/>
        </authorList>
    </citation>
    <scope>NUCLEOTIDE SEQUENCE [LARGE SCALE GENOMIC DNA]</scope>
    <source>
        <strain evidence="9 10">CBS 269.64</strain>
    </source>
</reference>
<dbReference type="GO" id="GO:0005351">
    <property type="term" value="F:carbohydrate:proton symporter activity"/>
    <property type="evidence" value="ECO:0007669"/>
    <property type="project" value="TreeGrafter"/>
</dbReference>
<dbReference type="RefSeq" id="XP_022500291.1">
    <property type="nucleotide sequence ID" value="XM_022643827.1"/>
</dbReference>
<evidence type="ECO:0000256" key="5">
    <source>
        <dbReference type="ARBA" id="ARBA00022989"/>
    </source>
</evidence>
<name>A0A178CZN4_9EURO</name>
<dbReference type="OrthoDB" id="6133115at2759"/>
<keyword evidence="4 7" id="KW-0812">Transmembrane</keyword>
<feature type="transmembrane region" description="Helical" evidence="7">
    <location>
        <begin position="100"/>
        <end position="122"/>
    </location>
</feature>
<feature type="transmembrane region" description="Helical" evidence="7">
    <location>
        <begin position="360"/>
        <end position="379"/>
    </location>
</feature>
<evidence type="ECO:0000256" key="7">
    <source>
        <dbReference type="SAM" id="Phobius"/>
    </source>
</evidence>
<dbReference type="InterPro" id="IPR036259">
    <property type="entry name" value="MFS_trans_sf"/>
</dbReference>
<feature type="transmembrane region" description="Helical" evidence="7">
    <location>
        <begin position="289"/>
        <end position="312"/>
    </location>
</feature>
<proteinExistence type="inferred from homology"/>
<dbReference type="EMBL" id="LVCJ01000032">
    <property type="protein sequence ID" value="OAL35279.1"/>
    <property type="molecule type" value="Genomic_DNA"/>
</dbReference>
<feature type="transmembrane region" description="Helical" evidence="7">
    <location>
        <begin position="258"/>
        <end position="277"/>
    </location>
</feature>
<dbReference type="PRINTS" id="PR00171">
    <property type="entry name" value="SUGRTRNSPORT"/>
</dbReference>
<evidence type="ECO:0000256" key="6">
    <source>
        <dbReference type="ARBA" id="ARBA00023136"/>
    </source>
</evidence>
<feature type="transmembrane region" description="Helical" evidence="7">
    <location>
        <begin position="165"/>
        <end position="186"/>
    </location>
</feature>
<dbReference type="PANTHER" id="PTHR48022">
    <property type="entry name" value="PLASTIDIC GLUCOSE TRANSPORTER 4"/>
    <property type="match status" value="1"/>
</dbReference>
<keyword evidence="3" id="KW-0813">Transport</keyword>
<dbReference type="PROSITE" id="PS00217">
    <property type="entry name" value="SUGAR_TRANSPORT_2"/>
    <property type="match status" value="1"/>
</dbReference>
<dbReference type="Proteomes" id="UP000185904">
    <property type="component" value="Unassembled WGS sequence"/>
</dbReference>
<organism evidence="9 10">
    <name type="scientific">Fonsecaea nubica</name>
    <dbReference type="NCBI Taxonomy" id="856822"/>
    <lineage>
        <taxon>Eukaryota</taxon>
        <taxon>Fungi</taxon>
        <taxon>Dikarya</taxon>
        <taxon>Ascomycota</taxon>
        <taxon>Pezizomycotina</taxon>
        <taxon>Eurotiomycetes</taxon>
        <taxon>Chaetothyriomycetidae</taxon>
        <taxon>Chaetothyriales</taxon>
        <taxon>Herpotrichiellaceae</taxon>
        <taxon>Fonsecaea</taxon>
    </lineage>
</organism>
<comment type="similarity">
    <text evidence="2">Belongs to the major facilitator superfamily. Sugar transporter (TC 2.A.1.1) family.</text>
</comment>
<comment type="caution">
    <text evidence="9">The sequence shown here is derived from an EMBL/GenBank/DDBJ whole genome shotgun (WGS) entry which is preliminary data.</text>
</comment>
<dbReference type="InterPro" id="IPR020846">
    <property type="entry name" value="MFS_dom"/>
</dbReference>
<evidence type="ECO:0000256" key="1">
    <source>
        <dbReference type="ARBA" id="ARBA00004141"/>
    </source>
</evidence>
<accession>A0A178CZN4</accession>
<dbReference type="PANTHER" id="PTHR48022:SF11">
    <property type="entry name" value="MONOSACCHARIDE TRANSPORTER (HXT8), PUTATIVE (AFU_ORTHOLOGUE AFUA_2G08120)-RELATED"/>
    <property type="match status" value="1"/>
</dbReference>
<feature type="domain" description="Major facilitator superfamily (MFS) profile" evidence="8">
    <location>
        <begin position="8"/>
        <end position="444"/>
    </location>
</feature>
<gene>
    <name evidence="9" type="ORF">AYO20_05533</name>
</gene>
<evidence type="ECO:0000256" key="3">
    <source>
        <dbReference type="ARBA" id="ARBA00022448"/>
    </source>
</evidence>
<protein>
    <recommendedName>
        <fullName evidence="8">Major facilitator superfamily (MFS) profile domain-containing protein</fullName>
    </recommendedName>
</protein>
<feature type="transmembrane region" description="Helical" evidence="7">
    <location>
        <begin position="46"/>
        <end position="67"/>
    </location>
</feature>
<dbReference type="Gene3D" id="1.20.1250.20">
    <property type="entry name" value="MFS general substrate transporter like domains"/>
    <property type="match status" value="1"/>
</dbReference>
<evidence type="ECO:0000313" key="9">
    <source>
        <dbReference type="EMBL" id="OAL35279.1"/>
    </source>
</evidence>
<keyword evidence="10" id="KW-1185">Reference proteome</keyword>
<evidence type="ECO:0000313" key="10">
    <source>
        <dbReference type="Proteomes" id="UP000185904"/>
    </source>
</evidence>
<keyword evidence="5 7" id="KW-1133">Transmembrane helix</keyword>
<dbReference type="Pfam" id="PF00083">
    <property type="entry name" value="Sugar_tr"/>
    <property type="match status" value="1"/>
</dbReference>
<evidence type="ECO:0000256" key="2">
    <source>
        <dbReference type="ARBA" id="ARBA00010992"/>
    </source>
</evidence>
<feature type="transmembrane region" description="Helical" evidence="7">
    <location>
        <begin position="391"/>
        <end position="409"/>
    </location>
</feature>
<feature type="transmembrane region" description="Helical" evidence="7">
    <location>
        <begin position="421"/>
        <end position="440"/>
    </location>
</feature>
<evidence type="ECO:0000256" key="4">
    <source>
        <dbReference type="ARBA" id="ARBA00022692"/>
    </source>
</evidence>
<dbReference type="PROSITE" id="PS50850">
    <property type="entry name" value="MFS"/>
    <property type="match status" value="1"/>
</dbReference>
<keyword evidence="6 7" id="KW-0472">Membrane</keyword>
<dbReference type="InterPro" id="IPR005829">
    <property type="entry name" value="Sugar_transporter_CS"/>
</dbReference>